<organism evidence="2">
    <name type="scientific">Amphimedon queenslandica</name>
    <name type="common">Sponge</name>
    <dbReference type="NCBI Taxonomy" id="400682"/>
    <lineage>
        <taxon>Eukaryota</taxon>
        <taxon>Metazoa</taxon>
        <taxon>Porifera</taxon>
        <taxon>Demospongiae</taxon>
        <taxon>Heteroscleromorpha</taxon>
        <taxon>Haplosclerida</taxon>
        <taxon>Niphatidae</taxon>
        <taxon>Amphimedon</taxon>
    </lineage>
</organism>
<feature type="region of interest" description="Disordered" evidence="1">
    <location>
        <begin position="1"/>
        <end position="61"/>
    </location>
</feature>
<evidence type="ECO:0000256" key="1">
    <source>
        <dbReference type="SAM" id="MobiDB-lite"/>
    </source>
</evidence>
<proteinExistence type="predicted"/>
<protein>
    <submittedName>
        <fullName evidence="2">Uncharacterized protein</fullName>
    </submittedName>
</protein>
<reference evidence="2" key="1">
    <citation type="submission" date="2017-05" db="UniProtKB">
        <authorList>
            <consortium name="EnsemblMetazoa"/>
        </authorList>
    </citation>
    <scope>IDENTIFICATION</scope>
</reference>
<name>A0A1X7T0Q7_AMPQE</name>
<sequence length="61" mass="6587">SYQVATDRGTTTRRNRRDLIPIPTAPPDTSQSQEEPPTSTPQVSTCSTTGTPIRPPVHLTA</sequence>
<dbReference type="InParanoid" id="A0A1X7T0Q7"/>
<dbReference type="EnsemblMetazoa" id="Aqu2.1.08030_001">
    <property type="protein sequence ID" value="Aqu2.1.08030_001"/>
    <property type="gene ID" value="Aqu2.1.08030"/>
</dbReference>
<dbReference type="AlphaFoldDB" id="A0A1X7T0Q7"/>
<accession>A0A1X7T0Q7</accession>
<evidence type="ECO:0000313" key="2">
    <source>
        <dbReference type="EnsemblMetazoa" id="Aqu2.1.08030_001"/>
    </source>
</evidence>
<feature type="compositionally biased region" description="Polar residues" evidence="1">
    <location>
        <begin position="27"/>
        <end position="51"/>
    </location>
</feature>